<gene>
    <name evidence="1" type="primary">Mo04843</name>
    <name evidence="1" type="ORF">E5Q_04843</name>
</gene>
<dbReference type="InParanoid" id="G7E5Q0"/>
<protein>
    <submittedName>
        <fullName evidence="1">Uncharacterized protein</fullName>
    </submittedName>
</protein>
<sequence length="582" mass="63818">MAGTTVTSHGIVLLDGQIYPFEVKSMSPQQLFLLKIQLPKKKQAYCHVFGDAPKGPNCEPEKLELVSGYQTLQVNAVRALDTLGVLSANENVNRIIRQCCSAVYSFTARAWLGTRKLELGEAFYTFVCGPGTRFLSDVPVRCRDLFEEVLETTSTVEIRDARLPIWTSGQHQGWTSLGGPKPAVTANYCLLLQGTTVTSQGILAFDGQPYAFEVKSWSPMVLFTMRAQLPEGLKTYCFADKRLPKGPRCEEQERKAFPDYTVMQINAVRRLETVHIETESEMVHRVISFCCSAFWSFTASARVPGYNLRVGEAVYTLTCGGEKSPIPGLGTTCSAIFNKAFEMKSDTEDKPGLAVARHNPALSAETASLYTNAAASRSCFIIVSANYCLLLEGTTVMSNGVVELDGQPYAFEIKSYSPTQLFTMRAQLPDHLKSYCYAAKQMPKGPRCEEQARRAIPDYVVMQMNAVRRLETLHVDSDSDIVNQVIGFCCSAFVSFTAKAWIPRYTIDIGEAVYTLTCSGGMRPIPGLGASCSAIFEKAIETKSNIEDKPGVERAIWTMDSGSGCTFIPSPPIQVAGASGTA</sequence>
<dbReference type="AlphaFoldDB" id="G7E5Q0"/>
<keyword evidence="2" id="KW-1185">Reference proteome</keyword>
<evidence type="ECO:0000313" key="2">
    <source>
        <dbReference type="Proteomes" id="UP000009131"/>
    </source>
</evidence>
<proteinExistence type="predicted"/>
<dbReference type="HOGENOM" id="CLU_468573_0_0_1"/>
<reference evidence="1 2" key="1">
    <citation type="journal article" date="2011" name="J. Gen. Appl. Microbiol.">
        <title>Draft genome sequencing of the enigmatic basidiomycete Mixia osmundae.</title>
        <authorList>
            <person name="Nishida H."/>
            <person name="Nagatsuka Y."/>
            <person name="Sugiyama J."/>
        </authorList>
    </citation>
    <scope>NUCLEOTIDE SEQUENCE [LARGE SCALE GENOMIC DNA]</scope>
    <source>
        <strain evidence="2">CBS 9802 / IAM 14324 / JCM 22182 / KY 12970</strain>
    </source>
</reference>
<reference evidence="1 2" key="2">
    <citation type="journal article" date="2012" name="Open Biol.">
        <title>Characteristics of nucleosomes and linker DNA regions on the genome of the basidiomycete Mixia osmundae revealed by mono- and dinucleosome mapping.</title>
        <authorList>
            <person name="Nishida H."/>
            <person name="Kondo S."/>
            <person name="Matsumoto T."/>
            <person name="Suzuki Y."/>
            <person name="Yoshikawa H."/>
            <person name="Taylor T.D."/>
            <person name="Sugiyama J."/>
        </authorList>
    </citation>
    <scope>NUCLEOTIDE SEQUENCE [LARGE SCALE GENOMIC DNA]</scope>
    <source>
        <strain evidence="2">CBS 9802 / IAM 14324 / JCM 22182 / KY 12970</strain>
    </source>
</reference>
<dbReference type="RefSeq" id="XP_014569313.1">
    <property type="nucleotide sequence ID" value="XM_014713827.1"/>
</dbReference>
<accession>G7E5Q0</accession>
<evidence type="ECO:0000313" key="1">
    <source>
        <dbReference type="EMBL" id="GAA98160.1"/>
    </source>
</evidence>
<name>G7E5Q0_MIXOS</name>
<organism evidence="1 2">
    <name type="scientific">Mixia osmundae (strain CBS 9802 / IAM 14324 / JCM 22182 / KY 12970)</name>
    <dbReference type="NCBI Taxonomy" id="764103"/>
    <lineage>
        <taxon>Eukaryota</taxon>
        <taxon>Fungi</taxon>
        <taxon>Dikarya</taxon>
        <taxon>Basidiomycota</taxon>
        <taxon>Pucciniomycotina</taxon>
        <taxon>Mixiomycetes</taxon>
        <taxon>Mixiales</taxon>
        <taxon>Mixiaceae</taxon>
        <taxon>Mixia</taxon>
    </lineage>
</organism>
<comment type="caution">
    <text evidence="1">The sequence shown here is derived from an EMBL/GenBank/DDBJ whole genome shotgun (WGS) entry which is preliminary data.</text>
</comment>
<dbReference type="Proteomes" id="UP000009131">
    <property type="component" value="Unassembled WGS sequence"/>
</dbReference>
<dbReference type="EMBL" id="BABT02000150">
    <property type="protein sequence ID" value="GAA98160.1"/>
    <property type="molecule type" value="Genomic_DNA"/>
</dbReference>